<dbReference type="Gene3D" id="3.40.50.150">
    <property type="entry name" value="Vaccinia Virus protein VP39"/>
    <property type="match status" value="1"/>
</dbReference>
<dbReference type="AlphaFoldDB" id="A0AAD7ICC7"/>
<keyword evidence="2" id="KW-0489">Methyltransferase</keyword>
<dbReference type="InterPro" id="IPR029063">
    <property type="entry name" value="SAM-dependent_MTases_sf"/>
</dbReference>
<organism evidence="2 3">
    <name type="scientific">Mycena metata</name>
    <dbReference type="NCBI Taxonomy" id="1033252"/>
    <lineage>
        <taxon>Eukaryota</taxon>
        <taxon>Fungi</taxon>
        <taxon>Dikarya</taxon>
        <taxon>Basidiomycota</taxon>
        <taxon>Agaricomycotina</taxon>
        <taxon>Agaricomycetes</taxon>
        <taxon>Agaricomycetidae</taxon>
        <taxon>Agaricales</taxon>
        <taxon>Marasmiineae</taxon>
        <taxon>Mycenaceae</taxon>
        <taxon>Mycena</taxon>
    </lineage>
</organism>
<dbReference type="Pfam" id="PF10294">
    <property type="entry name" value="Methyltransf_16"/>
    <property type="match status" value="1"/>
</dbReference>
<accession>A0AAD7ICC7</accession>
<reference evidence="2" key="1">
    <citation type="submission" date="2023-03" db="EMBL/GenBank/DDBJ databases">
        <title>Massive genome expansion in bonnet fungi (Mycena s.s.) driven by repeated elements and novel gene families across ecological guilds.</title>
        <authorList>
            <consortium name="Lawrence Berkeley National Laboratory"/>
            <person name="Harder C.B."/>
            <person name="Miyauchi S."/>
            <person name="Viragh M."/>
            <person name="Kuo A."/>
            <person name="Thoen E."/>
            <person name="Andreopoulos B."/>
            <person name="Lu D."/>
            <person name="Skrede I."/>
            <person name="Drula E."/>
            <person name="Henrissat B."/>
            <person name="Morin E."/>
            <person name="Kohler A."/>
            <person name="Barry K."/>
            <person name="LaButti K."/>
            <person name="Morin E."/>
            <person name="Salamov A."/>
            <person name="Lipzen A."/>
            <person name="Mereny Z."/>
            <person name="Hegedus B."/>
            <person name="Baldrian P."/>
            <person name="Stursova M."/>
            <person name="Weitz H."/>
            <person name="Taylor A."/>
            <person name="Grigoriev I.V."/>
            <person name="Nagy L.G."/>
            <person name="Martin F."/>
            <person name="Kauserud H."/>
        </authorList>
    </citation>
    <scope>NUCLEOTIDE SEQUENCE</scope>
    <source>
        <strain evidence="2">CBHHK182m</strain>
    </source>
</reference>
<dbReference type="GO" id="GO:0008757">
    <property type="term" value="F:S-adenosylmethionine-dependent methyltransferase activity"/>
    <property type="evidence" value="ECO:0007669"/>
    <property type="project" value="UniProtKB-ARBA"/>
</dbReference>
<dbReference type="PANTHER" id="PTHR14614">
    <property type="entry name" value="HEPATOCELLULAR CARCINOMA-ASSOCIATED ANTIGEN"/>
    <property type="match status" value="1"/>
</dbReference>
<dbReference type="SUPFAM" id="SSF53335">
    <property type="entry name" value="S-adenosyl-L-methionine-dependent methyltransferases"/>
    <property type="match status" value="1"/>
</dbReference>
<dbReference type="InterPro" id="IPR019410">
    <property type="entry name" value="Methyltransf_16"/>
</dbReference>
<sequence length="371" mass="40295">MLTIQPPSLHLPPARGLATLAPGELIDYIEYLRLLYTPSVRGSKIRRRFLLDPSSRPNASLPPTSSPPAPDPDQIATLRADQFERAYTIRWLTYIVNNAERLEGDGSEVEKVIDRASTLLANCSGTSSAGVIDRVLDFPSPRGVISITLRDIPLENGDFNSVGAQTWGGACVLSEMIADRPADFGLVPRESTTPLRALELGAGTGLVGLTFTTVANSIGIPVSVICSDFYPSVLENLALNIATNFPVQNPSITSHFLDWSSLAGDHPPPLPPPLDVQFDVILGADIIYEPEHASWIHACVSQFLDRSKASEFHLVIPLRQTHALESGTVELVFRGNSGPTILSKETIVSDVEGNAAQEVEYAYYRIGWSRV</sequence>
<dbReference type="Proteomes" id="UP001215598">
    <property type="component" value="Unassembled WGS sequence"/>
</dbReference>
<comment type="caution">
    <text evidence="2">The sequence shown here is derived from an EMBL/GenBank/DDBJ whole genome shotgun (WGS) entry which is preliminary data.</text>
</comment>
<dbReference type="GO" id="GO:0032259">
    <property type="term" value="P:methylation"/>
    <property type="evidence" value="ECO:0007669"/>
    <property type="project" value="UniProtKB-KW"/>
</dbReference>
<evidence type="ECO:0000256" key="1">
    <source>
        <dbReference type="SAM" id="MobiDB-lite"/>
    </source>
</evidence>
<keyword evidence="2" id="KW-0808">Transferase</keyword>
<protein>
    <submittedName>
        <fullName evidence="2">Methyltransferase-domain-containing protein</fullName>
    </submittedName>
</protein>
<dbReference type="PANTHER" id="PTHR14614:SF147">
    <property type="entry name" value="S-ADENOSYLMETHIONINE-DEPENDENT METHYLTRANSFERASE OF THE SEVEN BETA-STRAND FAMILY"/>
    <property type="match status" value="1"/>
</dbReference>
<feature type="region of interest" description="Disordered" evidence="1">
    <location>
        <begin position="53"/>
        <end position="73"/>
    </location>
</feature>
<evidence type="ECO:0000313" key="3">
    <source>
        <dbReference type="Proteomes" id="UP001215598"/>
    </source>
</evidence>
<proteinExistence type="predicted"/>
<keyword evidence="3" id="KW-1185">Reference proteome</keyword>
<name>A0AAD7ICC7_9AGAR</name>
<gene>
    <name evidence="2" type="ORF">B0H16DRAFT_1569637</name>
</gene>
<evidence type="ECO:0000313" key="2">
    <source>
        <dbReference type="EMBL" id="KAJ7738733.1"/>
    </source>
</evidence>
<dbReference type="EMBL" id="JARKIB010000110">
    <property type="protein sequence ID" value="KAJ7738733.1"/>
    <property type="molecule type" value="Genomic_DNA"/>
</dbReference>